<protein>
    <recommendedName>
        <fullName evidence="6">7,8-dihydroneopterin aldolase</fullName>
        <ecNumber evidence="6">4.1.2.25</ecNumber>
    </recommendedName>
</protein>
<dbReference type="InterPro" id="IPR006157">
    <property type="entry name" value="FolB_dom"/>
</dbReference>
<dbReference type="OrthoDB" id="9803748at2"/>
<dbReference type="AlphaFoldDB" id="A0A401XMQ5"/>
<evidence type="ECO:0000256" key="4">
    <source>
        <dbReference type="ARBA" id="ARBA00022909"/>
    </source>
</evidence>
<dbReference type="InterPro" id="IPR043133">
    <property type="entry name" value="GTP-CH-I_C/QueF"/>
</dbReference>
<proteinExistence type="inferred from homology"/>
<evidence type="ECO:0000256" key="3">
    <source>
        <dbReference type="ARBA" id="ARBA00005708"/>
    </source>
</evidence>
<organism evidence="8 9">
    <name type="scientific">Thermaurantimonas aggregans</name>
    <dbReference type="NCBI Taxonomy" id="2173829"/>
    <lineage>
        <taxon>Bacteria</taxon>
        <taxon>Pseudomonadati</taxon>
        <taxon>Bacteroidota</taxon>
        <taxon>Flavobacteriia</taxon>
        <taxon>Flavobacteriales</taxon>
        <taxon>Schleiferiaceae</taxon>
        <taxon>Thermaurantimonas</taxon>
    </lineage>
</organism>
<dbReference type="Proteomes" id="UP000286715">
    <property type="component" value="Unassembled WGS sequence"/>
</dbReference>
<dbReference type="NCBIfam" id="TIGR00526">
    <property type="entry name" value="folB_dom"/>
    <property type="match status" value="1"/>
</dbReference>
<reference evidence="8 9" key="1">
    <citation type="submission" date="2018-11" db="EMBL/GenBank/DDBJ databases">
        <title>Schleiferia aggregans sp. nov., a moderately thermophilic heterotrophic bacterium isolated from microbial mats at a terrestrial hot spring.</title>
        <authorList>
            <person name="Iino T."/>
            <person name="Ohkuma M."/>
            <person name="Haruta S."/>
        </authorList>
    </citation>
    <scope>NUCLEOTIDE SEQUENCE [LARGE SCALE GENOMIC DNA]</scope>
    <source>
        <strain evidence="8 9">LA</strain>
    </source>
</reference>
<evidence type="ECO:0000256" key="6">
    <source>
        <dbReference type="RuleBase" id="RU362079"/>
    </source>
</evidence>
<evidence type="ECO:0000256" key="1">
    <source>
        <dbReference type="ARBA" id="ARBA00001353"/>
    </source>
</evidence>
<dbReference type="InterPro" id="IPR006156">
    <property type="entry name" value="Dihydroneopterin_aldolase"/>
</dbReference>
<dbReference type="Gene3D" id="3.30.1130.10">
    <property type="match status" value="1"/>
</dbReference>
<comment type="function">
    <text evidence="6">Catalyzes the conversion of 7,8-dihydroneopterin to 6-hydroxymethyl-7,8-dihydropterin.</text>
</comment>
<sequence>MRFKIKLENIRIYGFNGCIEEESKIGTEYIVNIEITTVNTSYKIDELTETVDYCQVYAIIEEESRNRYNLIETLAHKIFHRIKSIPNIEGCIVEIKKLNPPINGDVESVTVIFAT</sequence>
<comment type="caution">
    <text evidence="8">The sequence shown here is derived from an EMBL/GenBank/DDBJ whole genome shotgun (WGS) entry which is preliminary data.</text>
</comment>
<dbReference type="RefSeq" id="WP_124398363.1">
    <property type="nucleotide sequence ID" value="NZ_BHZE01000020.1"/>
</dbReference>
<comment type="catalytic activity">
    <reaction evidence="1 6">
        <text>7,8-dihydroneopterin = 6-hydroxymethyl-7,8-dihydropterin + glycolaldehyde</text>
        <dbReference type="Rhea" id="RHEA:10540"/>
        <dbReference type="ChEBI" id="CHEBI:17001"/>
        <dbReference type="ChEBI" id="CHEBI:17071"/>
        <dbReference type="ChEBI" id="CHEBI:44841"/>
        <dbReference type="EC" id="4.1.2.25"/>
    </reaction>
</comment>
<keyword evidence="9" id="KW-1185">Reference proteome</keyword>
<evidence type="ECO:0000259" key="7">
    <source>
        <dbReference type="SMART" id="SM00905"/>
    </source>
</evidence>
<dbReference type="UniPathway" id="UPA00077">
    <property type="reaction ID" value="UER00154"/>
</dbReference>
<evidence type="ECO:0000256" key="2">
    <source>
        <dbReference type="ARBA" id="ARBA00005013"/>
    </source>
</evidence>
<evidence type="ECO:0000313" key="9">
    <source>
        <dbReference type="Proteomes" id="UP000286715"/>
    </source>
</evidence>
<dbReference type="SUPFAM" id="SSF55620">
    <property type="entry name" value="Tetrahydrobiopterin biosynthesis enzymes-like"/>
    <property type="match status" value="1"/>
</dbReference>
<dbReference type="Pfam" id="PF02152">
    <property type="entry name" value="FolB"/>
    <property type="match status" value="1"/>
</dbReference>
<dbReference type="GO" id="GO:0046656">
    <property type="term" value="P:folic acid biosynthetic process"/>
    <property type="evidence" value="ECO:0007669"/>
    <property type="project" value="UniProtKB-UniRule"/>
</dbReference>
<feature type="domain" description="Dihydroneopterin aldolase/epimerase" evidence="7">
    <location>
        <begin position="5"/>
        <end position="115"/>
    </location>
</feature>
<dbReference type="EC" id="4.1.2.25" evidence="6"/>
<accession>A0A401XMQ5</accession>
<dbReference type="GO" id="GO:0004150">
    <property type="term" value="F:dihydroneopterin aldolase activity"/>
    <property type="evidence" value="ECO:0007669"/>
    <property type="project" value="UniProtKB-UniRule"/>
</dbReference>
<comment type="pathway">
    <text evidence="2 6">Cofactor biosynthesis; tetrahydrofolate biosynthesis; 2-amino-4-hydroxy-6-hydroxymethyl-7,8-dihydropteridine diphosphate from 7,8-dihydroneopterin triphosphate: step 3/4.</text>
</comment>
<keyword evidence="5 6" id="KW-0456">Lyase</keyword>
<keyword evidence="4 6" id="KW-0289">Folate biosynthesis</keyword>
<dbReference type="SMART" id="SM00905">
    <property type="entry name" value="FolB"/>
    <property type="match status" value="1"/>
</dbReference>
<dbReference type="EMBL" id="BHZE01000020">
    <property type="protein sequence ID" value="GCD78300.1"/>
    <property type="molecule type" value="Genomic_DNA"/>
</dbReference>
<dbReference type="GO" id="GO:0005737">
    <property type="term" value="C:cytoplasm"/>
    <property type="evidence" value="ECO:0007669"/>
    <property type="project" value="TreeGrafter"/>
</dbReference>
<dbReference type="PANTHER" id="PTHR42844">
    <property type="entry name" value="DIHYDRONEOPTERIN ALDOLASE 1-RELATED"/>
    <property type="match status" value="1"/>
</dbReference>
<comment type="similarity">
    <text evidence="3 6">Belongs to the DHNA family.</text>
</comment>
<dbReference type="NCBIfam" id="TIGR00525">
    <property type="entry name" value="folB"/>
    <property type="match status" value="1"/>
</dbReference>
<gene>
    <name evidence="8" type="primary">folB</name>
    <name evidence="8" type="ORF">JCM31826_17820</name>
</gene>
<dbReference type="GO" id="GO:0046654">
    <property type="term" value="P:tetrahydrofolate biosynthetic process"/>
    <property type="evidence" value="ECO:0007669"/>
    <property type="project" value="UniProtKB-UniRule"/>
</dbReference>
<dbReference type="PANTHER" id="PTHR42844:SF1">
    <property type="entry name" value="DIHYDRONEOPTERIN ALDOLASE 1-RELATED"/>
    <property type="match status" value="1"/>
</dbReference>
<evidence type="ECO:0000256" key="5">
    <source>
        <dbReference type="ARBA" id="ARBA00023239"/>
    </source>
</evidence>
<evidence type="ECO:0000313" key="8">
    <source>
        <dbReference type="EMBL" id="GCD78300.1"/>
    </source>
</evidence>
<name>A0A401XMQ5_9FLAO</name>